<dbReference type="Gene3D" id="3.30.200.20">
    <property type="entry name" value="Phosphorylase Kinase, domain 1"/>
    <property type="match status" value="1"/>
</dbReference>
<organism evidence="3 4">
    <name type="scientific">Paenibacillus baimaensis</name>
    <dbReference type="NCBI Taxonomy" id="2982185"/>
    <lineage>
        <taxon>Bacteria</taxon>
        <taxon>Bacillati</taxon>
        <taxon>Bacillota</taxon>
        <taxon>Bacilli</taxon>
        <taxon>Bacillales</taxon>
        <taxon>Paenibacillaceae</taxon>
        <taxon>Paenibacillus</taxon>
    </lineage>
</organism>
<feature type="domain" description="Aminoglycoside phosphotransferase" evidence="2">
    <location>
        <begin position="35"/>
        <end position="253"/>
    </location>
</feature>
<dbReference type="SUPFAM" id="SSF56112">
    <property type="entry name" value="Protein kinase-like (PK-like)"/>
    <property type="match status" value="1"/>
</dbReference>
<sequence>MGNSKFSMNEDYFKPNLICEQFQIGSFHKVLGKLGGAFNTNVKMETSEGEFVVRILNENNTIKHLRYVGKMLAELRAKGLPVLAPLLAKNGDSFIRCKDKLLQVSAFVAVEPFQCRESQVYASARSLRAYHQALEHVHPGPKPGWSFYRSSVYYKQANDRLKSLDMVPQAELSSMVLILEDLSNKWGRIEASLPKAVLHGDWHFWNLGYTGDEVSCVMDFDFMQQGTRIHDVAYALWVIYVLLPEYAYSFDRTFIEGYGPLTDEEKHILPVAVARIAMFFLFQSAYASNPLVKWQKHYPKQEPLIQWLSSEGAIRLEEITKAASDQTSSCRTEGLPMEKDDPS</sequence>
<dbReference type="InterPro" id="IPR002575">
    <property type="entry name" value="Aminoglycoside_PTrfase"/>
</dbReference>
<dbReference type="EMBL" id="JAOQIO010000095">
    <property type="protein sequence ID" value="MCU6796034.1"/>
    <property type="molecule type" value="Genomic_DNA"/>
</dbReference>
<dbReference type="PANTHER" id="PTHR21064:SF6">
    <property type="entry name" value="AMINOGLYCOSIDE PHOSPHOTRANSFERASE DOMAIN-CONTAINING PROTEIN"/>
    <property type="match status" value="1"/>
</dbReference>
<dbReference type="InterPro" id="IPR050249">
    <property type="entry name" value="Pseudomonas-type_ThrB"/>
</dbReference>
<evidence type="ECO:0000313" key="3">
    <source>
        <dbReference type="EMBL" id="MCU6796034.1"/>
    </source>
</evidence>
<comment type="caution">
    <text evidence="3">The sequence shown here is derived from an EMBL/GenBank/DDBJ whole genome shotgun (WGS) entry which is preliminary data.</text>
</comment>
<evidence type="ECO:0000259" key="2">
    <source>
        <dbReference type="Pfam" id="PF01636"/>
    </source>
</evidence>
<protein>
    <submittedName>
        <fullName evidence="3">Phosphotransferase</fullName>
    </submittedName>
</protein>
<keyword evidence="4" id="KW-1185">Reference proteome</keyword>
<comment type="similarity">
    <text evidence="1">Belongs to the pseudomonas-type ThrB family.</text>
</comment>
<proteinExistence type="inferred from homology"/>
<evidence type="ECO:0000313" key="4">
    <source>
        <dbReference type="Proteomes" id="UP001652445"/>
    </source>
</evidence>
<dbReference type="Proteomes" id="UP001652445">
    <property type="component" value="Unassembled WGS sequence"/>
</dbReference>
<name>A0ABT2UN13_9BACL</name>
<dbReference type="RefSeq" id="WP_262686885.1">
    <property type="nucleotide sequence ID" value="NZ_JAOQIO010000095.1"/>
</dbReference>
<gene>
    <name evidence="3" type="ORF">OB236_28325</name>
</gene>
<dbReference type="Pfam" id="PF01636">
    <property type="entry name" value="APH"/>
    <property type="match status" value="1"/>
</dbReference>
<reference evidence="3 4" key="1">
    <citation type="submission" date="2022-09" db="EMBL/GenBank/DDBJ databases">
        <authorList>
            <person name="Han X.L."/>
            <person name="Wang Q."/>
            <person name="Lu T."/>
        </authorList>
    </citation>
    <scope>NUCLEOTIDE SEQUENCE [LARGE SCALE GENOMIC DNA]</scope>
    <source>
        <strain evidence="3 4">WQ 127069</strain>
    </source>
</reference>
<dbReference type="PANTHER" id="PTHR21064">
    <property type="entry name" value="AMINOGLYCOSIDE PHOSPHOTRANSFERASE DOMAIN-CONTAINING PROTEIN-RELATED"/>
    <property type="match status" value="1"/>
</dbReference>
<evidence type="ECO:0000256" key="1">
    <source>
        <dbReference type="ARBA" id="ARBA00038240"/>
    </source>
</evidence>
<dbReference type="InterPro" id="IPR011009">
    <property type="entry name" value="Kinase-like_dom_sf"/>
</dbReference>
<accession>A0ABT2UN13</accession>
<dbReference type="Gene3D" id="3.90.1200.10">
    <property type="match status" value="1"/>
</dbReference>